<dbReference type="Proteomes" id="UP000237105">
    <property type="component" value="Unassembled WGS sequence"/>
</dbReference>
<evidence type="ECO:0000313" key="1">
    <source>
        <dbReference type="EMBL" id="PON48628.1"/>
    </source>
</evidence>
<proteinExistence type="predicted"/>
<dbReference type="AlphaFoldDB" id="A0A2P5BIL3"/>
<dbReference type="EMBL" id="JXTB01000273">
    <property type="protein sequence ID" value="PON48628.1"/>
    <property type="molecule type" value="Genomic_DNA"/>
</dbReference>
<comment type="caution">
    <text evidence="1">The sequence shown here is derived from an EMBL/GenBank/DDBJ whole genome shotgun (WGS) entry which is preliminary data.</text>
</comment>
<accession>A0A2P5BIL3</accession>
<organism evidence="1 2">
    <name type="scientific">Parasponia andersonii</name>
    <name type="common">Sponia andersonii</name>
    <dbReference type="NCBI Taxonomy" id="3476"/>
    <lineage>
        <taxon>Eukaryota</taxon>
        <taxon>Viridiplantae</taxon>
        <taxon>Streptophyta</taxon>
        <taxon>Embryophyta</taxon>
        <taxon>Tracheophyta</taxon>
        <taxon>Spermatophyta</taxon>
        <taxon>Magnoliopsida</taxon>
        <taxon>eudicotyledons</taxon>
        <taxon>Gunneridae</taxon>
        <taxon>Pentapetalae</taxon>
        <taxon>rosids</taxon>
        <taxon>fabids</taxon>
        <taxon>Rosales</taxon>
        <taxon>Cannabaceae</taxon>
        <taxon>Parasponia</taxon>
    </lineage>
</organism>
<name>A0A2P5BIL3_PARAD</name>
<reference evidence="2" key="1">
    <citation type="submission" date="2016-06" db="EMBL/GenBank/DDBJ databases">
        <title>Parallel loss of symbiosis genes in relatives of nitrogen-fixing non-legume Parasponia.</title>
        <authorList>
            <person name="Van Velzen R."/>
            <person name="Holmer R."/>
            <person name="Bu F."/>
            <person name="Rutten L."/>
            <person name="Van Zeijl A."/>
            <person name="Liu W."/>
            <person name="Santuari L."/>
            <person name="Cao Q."/>
            <person name="Sharma T."/>
            <person name="Shen D."/>
            <person name="Roswanjaya Y."/>
            <person name="Wardhani T."/>
            <person name="Kalhor M.S."/>
            <person name="Jansen J."/>
            <person name="Van den Hoogen J."/>
            <person name="Gungor B."/>
            <person name="Hartog M."/>
            <person name="Hontelez J."/>
            <person name="Verver J."/>
            <person name="Yang W.-C."/>
            <person name="Schijlen E."/>
            <person name="Repin R."/>
            <person name="Schilthuizen M."/>
            <person name="Schranz E."/>
            <person name="Heidstra R."/>
            <person name="Miyata K."/>
            <person name="Fedorova E."/>
            <person name="Kohlen W."/>
            <person name="Bisseling T."/>
            <person name="Smit S."/>
            <person name="Geurts R."/>
        </authorList>
    </citation>
    <scope>NUCLEOTIDE SEQUENCE [LARGE SCALE GENOMIC DNA]</scope>
    <source>
        <strain evidence="2">cv. WU1-14</strain>
    </source>
</reference>
<keyword evidence="2" id="KW-1185">Reference proteome</keyword>
<evidence type="ECO:0000313" key="2">
    <source>
        <dbReference type="Proteomes" id="UP000237105"/>
    </source>
</evidence>
<protein>
    <submittedName>
        <fullName evidence="1">Uncharacterized protein</fullName>
    </submittedName>
</protein>
<gene>
    <name evidence="1" type="ORF">PanWU01x14_235930</name>
</gene>
<sequence length="71" mass="8252">MLFLIFENIPKSGAERRSGWWLTTASGGENGGSYPRLRVTPSAPRQHDFWRWVIDRREADWPEFKFGDIVG</sequence>